<dbReference type="RefSeq" id="XP_055880058.1">
    <property type="nucleotide sequence ID" value="XM_056024083.1"/>
</dbReference>
<keyword evidence="1" id="KW-0812">Transmembrane</keyword>
<accession>A0A9W2ZYN0</accession>
<feature type="transmembrane region" description="Helical" evidence="1">
    <location>
        <begin position="92"/>
        <end position="111"/>
    </location>
</feature>
<dbReference type="GeneID" id="129925188"/>
<proteinExistence type="predicted"/>
<dbReference type="RefSeq" id="XP_055880059.1">
    <property type="nucleotide sequence ID" value="XM_056024084.1"/>
</dbReference>
<gene>
    <name evidence="3 4" type="primary">LOC129925188</name>
</gene>
<protein>
    <submittedName>
        <fullName evidence="3 4">Transmembrane protein 160-like</fullName>
    </submittedName>
</protein>
<dbReference type="Proteomes" id="UP001165740">
    <property type="component" value="Chromosome 3"/>
</dbReference>
<evidence type="ECO:0000256" key="1">
    <source>
        <dbReference type="SAM" id="Phobius"/>
    </source>
</evidence>
<sequence>MITCTLYRACVTFSKRAGVGARYSFWTSTNNGFHPQLCRFSMYSSVIKKWRVSPVLQKLTKSYSVAAEESKTAELEKLRSEMNIRLANENGFLSWCRNTYLLTVVGVAMITEATTEVAMDAGFSALFLASVNIFWGTGSYITNLIRLRNASGMSTLLLSVSIIGSFLHCLFWSFLLLCYIGLMDDWDPNGPTQMQLLKKDNRSKRE</sequence>
<name>A0A9W2ZYN0_BIOGL</name>
<reference evidence="3 4" key="1">
    <citation type="submission" date="2025-04" db="UniProtKB">
        <authorList>
            <consortium name="RefSeq"/>
        </authorList>
    </citation>
    <scope>IDENTIFICATION</scope>
</reference>
<keyword evidence="1" id="KW-1133">Transmembrane helix</keyword>
<evidence type="ECO:0000313" key="4">
    <source>
        <dbReference type="RefSeq" id="XP_055880059.1"/>
    </source>
</evidence>
<keyword evidence="1" id="KW-0472">Membrane</keyword>
<feature type="transmembrane region" description="Helical" evidence="1">
    <location>
        <begin position="123"/>
        <end position="145"/>
    </location>
</feature>
<organism evidence="2 3">
    <name type="scientific">Biomphalaria glabrata</name>
    <name type="common">Bloodfluke planorb</name>
    <name type="synonym">Freshwater snail</name>
    <dbReference type="NCBI Taxonomy" id="6526"/>
    <lineage>
        <taxon>Eukaryota</taxon>
        <taxon>Metazoa</taxon>
        <taxon>Spiralia</taxon>
        <taxon>Lophotrochozoa</taxon>
        <taxon>Mollusca</taxon>
        <taxon>Gastropoda</taxon>
        <taxon>Heterobranchia</taxon>
        <taxon>Euthyneura</taxon>
        <taxon>Panpulmonata</taxon>
        <taxon>Hygrophila</taxon>
        <taxon>Lymnaeoidea</taxon>
        <taxon>Planorbidae</taxon>
        <taxon>Biomphalaria</taxon>
    </lineage>
</organism>
<keyword evidence="2" id="KW-1185">Reference proteome</keyword>
<dbReference type="OrthoDB" id="9944412at2759"/>
<dbReference type="AlphaFoldDB" id="A0A9W2ZYN0"/>
<evidence type="ECO:0000313" key="2">
    <source>
        <dbReference type="Proteomes" id="UP001165740"/>
    </source>
</evidence>
<evidence type="ECO:0000313" key="3">
    <source>
        <dbReference type="RefSeq" id="XP_055880058.1"/>
    </source>
</evidence>
<feature type="transmembrane region" description="Helical" evidence="1">
    <location>
        <begin position="157"/>
        <end position="182"/>
    </location>
</feature>